<reference evidence="2" key="1">
    <citation type="journal article" date="2020" name="mSystems">
        <title>Genome- and Community-Level Interaction Insights into Carbon Utilization and Element Cycling Functions of Hydrothermarchaeota in Hydrothermal Sediment.</title>
        <authorList>
            <person name="Zhou Z."/>
            <person name="Liu Y."/>
            <person name="Xu W."/>
            <person name="Pan J."/>
            <person name="Luo Z.H."/>
            <person name="Li M."/>
        </authorList>
    </citation>
    <scope>NUCLEOTIDE SEQUENCE</scope>
    <source>
        <strain evidence="2">SpSt-667</strain>
    </source>
</reference>
<protein>
    <submittedName>
        <fullName evidence="2">Uncharacterized protein</fullName>
    </submittedName>
</protein>
<organism evidence="2">
    <name type="scientific">Ignisphaera aggregans</name>
    <dbReference type="NCBI Taxonomy" id="334771"/>
    <lineage>
        <taxon>Archaea</taxon>
        <taxon>Thermoproteota</taxon>
        <taxon>Thermoprotei</taxon>
        <taxon>Desulfurococcales</taxon>
        <taxon>Desulfurococcaceae</taxon>
        <taxon>Ignisphaera</taxon>
    </lineage>
</organism>
<name>A0A832CA27_9CREN</name>
<evidence type="ECO:0000313" key="2">
    <source>
        <dbReference type="EMBL" id="HGQ35108.1"/>
    </source>
</evidence>
<comment type="caution">
    <text evidence="2">The sequence shown here is derived from an EMBL/GenBank/DDBJ whole genome shotgun (WGS) entry which is preliminary data.</text>
</comment>
<feature type="transmembrane region" description="Helical" evidence="1">
    <location>
        <begin position="259"/>
        <end position="277"/>
    </location>
</feature>
<gene>
    <name evidence="2" type="ORF">ENU41_00305</name>
</gene>
<sequence>MYIYLKIICRFILILVLVLTILIQPTIKAYGIAIDIDGLDSEWAHNNSCHCCLVPLNQPQENKEVRLCCEDPSIPTKCQLIWVDGLDINPQAFADLYYARLFINASDIYFFIAIEPGNAANKDGIIWVNFTNNNNIISIKISLSYGSGGSTKPPLRSIDISVYYNNNQFNAGIISKNNRVTIDGHVYDFIEAKVSSISLPSSSTLAVILSVHKNVVDFAQTPSGDTELNLFLDENCFISGASYGSPPVTVIPVPVPEPWVIAPATVLMTLVIIFVVSKKW</sequence>
<evidence type="ECO:0000256" key="1">
    <source>
        <dbReference type="SAM" id="Phobius"/>
    </source>
</evidence>
<dbReference type="AlphaFoldDB" id="A0A832CA27"/>
<accession>A0A832CA27</accession>
<keyword evidence="1" id="KW-0812">Transmembrane</keyword>
<keyword evidence="1" id="KW-0472">Membrane</keyword>
<dbReference type="EMBL" id="DTCK01000007">
    <property type="protein sequence ID" value="HGQ35108.1"/>
    <property type="molecule type" value="Genomic_DNA"/>
</dbReference>
<proteinExistence type="predicted"/>
<keyword evidence="1" id="KW-1133">Transmembrane helix</keyword>